<evidence type="ECO:0000256" key="1">
    <source>
        <dbReference type="SAM" id="Phobius"/>
    </source>
</evidence>
<dbReference type="Pfam" id="PF07963">
    <property type="entry name" value="N_methyl"/>
    <property type="match status" value="1"/>
</dbReference>
<keyword evidence="1" id="KW-0812">Transmembrane</keyword>
<protein>
    <submittedName>
        <fullName evidence="2">Prepilin-type N-terminal cleavage/methylation domain-containing protein</fullName>
    </submittedName>
</protein>
<proteinExistence type="predicted"/>
<feature type="transmembrane region" description="Helical" evidence="1">
    <location>
        <begin position="12"/>
        <end position="34"/>
    </location>
</feature>
<dbReference type="PROSITE" id="PS00409">
    <property type="entry name" value="PROKAR_NTER_METHYL"/>
    <property type="match status" value="1"/>
</dbReference>
<name>A0A956NH62_UNCEI</name>
<dbReference type="AlphaFoldDB" id="A0A956NH62"/>
<dbReference type="EMBL" id="JAGQHS010000165">
    <property type="protein sequence ID" value="MCA9758371.1"/>
    <property type="molecule type" value="Genomic_DNA"/>
</dbReference>
<keyword evidence="1" id="KW-1133">Transmembrane helix</keyword>
<dbReference type="InterPro" id="IPR012902">
    <property type="entry name" value="N_methyl_site"/>
</dbReference>
<dbReference type="SUPFAM" id="SSF54523">
    <property type="entry name" value="Pili subunits"/>
    <property type="match status" value="1"/>
</dbReference>
<dbReference type="PANTHER" id="PTHR30093">
    <property type="entry name" value="GENERAL SECRETION PATHWAY PROTEIN G"/>
    <property type="match status" value="1"/>
</dbReference>
<dbReference type="Gene3D" id="3.30.700.10">
    <property type="entry name" value="Glycoprotein, Type 4 Pilin"/>
    <property type="match status" value="1"/>
</dbReference>
<gene>
    <name evidence="2" type="ORF">KDA27_21425</name>
</gene>
<evidence type="ECO:0000313" key="3">
    <source>
        <dbReference type="Proteomes" id="UP000739538"/>
    </source>
</evidence>
<reference evidence="2" key="1">
    <citation type="submission" date="2020-04" db="EMBL/GenBank/DDBJ databases">
        <authorList>
            <person name="Zhang T."/>
        </authorList>
    </citation>
    <scope>NUCLEOTIDE SEQUENCE</scope>
    <source>
        <strain evidence="2">HKST-UBA02</strain>
    </source>
</reference>
<organism evidence="2 3">
    <name type="scientific">Eiseniibacteriota bacterium</name>
    <dbReference type="NCBI Taxonomy" id="2212470"/>
    <lineage>
        <taxon>Bacteria</taxon>
        <taxon>Candidatus Eiseniibacteriota</taxon>
    </lineage>
</organism>
<dbReference type="NCBIfam" id="TIGR02532">
    <property type="entry name" value="IV_pilin_GFxxxE"/>
    <property type="match status" value="1"/>
</dbReference>
<keyword evidence="1" id="KW-0472">Membrane</keyword>
<reference evidence="2" key="2">
    <citation type="journal article" date="2021" name="Microbiome">
        <title>Successional dynamics and alternative stable states in a saline activated sludge microbial community over 9 years.</title>
        <authorList>
            <person name="Wang Y."/>
            <person name="Ye J."/>
            <person name="Ju F."/>
            <person name="Liu L."/>
            <person name="Boyd J.A."/>
            <person name="Deng Y."/>
            <person name="Parks D.H."/>
            <person name="Jiang X."/>
            <person name="Yin X."/>
            <person name="Woodcroft B.J."/>
            <person name="Tyson G.W."/>
            <person name="Hugenholtz P."/>
            <person name="Polz M.F."/>
            <person name="Zhang T."/>
        </authorList>
    </citation>
    <scope>NUCLEOTIDE SEQUENCE</scope>
    <source>
        <strain evidence="2">HKST-UBA02</strain>
    </source>
</reference>
<dbReference type="InterPro" id="IPR045584">
    <property type="entry name" value="Pilin-like"/>
</dbReference>
<evidence type="ECO:0000313" key="2">
    <source>
        <dbReference type="EMBL" id="MCA9758371.1"/>
    </source>
</evidence>
<dbReference type="Proteomes" id="UP000739538">
    <property type="component" value="Unassembled WGS sequence"/>
</dbReference>
<comment type="caution">
    <text evidence="2">The sequence shown here is derived from an EMBL/GenBank/DDBJ whole genome shotgun (WGS) entry which is preliminary data.</text>
</comment>
<accession>A0A956NH62</accession>
<sequence>MASRTQPSSRRSGFTLIELMMVVVIIGILASIALPNYYNMSESARRGSCISNQRNIVAHASLYAVDHGIYNGEIPIVDLFDAGIAPAALSECPSSTVDDHDDYTIFITDGVVTEVDCLVREDDHDWHP</sequence>